<dbReference type="Proteomes" id="UP001239213">
    <property type="component" value="Unassembled WGS sequence"/>
</dbReference>
<sequence>MIVRLREKTEEVNRMYGSLMLLPPNSPYPQIIGLERKDHYFTHPFDAVGLGGRIRDSNDLWSRVSPYGSIGAEMDVYRQAQFTLPPTPEILGQISGSVQAAIRASEARGGRGEMRAPNPYLDLP</sequence>
<dbReference type="EMBL" id="MPDP01000257">
    <property type="protein sequence ID" value="KAK1467577.1"/>
    <property type="molecule type" value="Genomic_DNA"/>
</dbReference>
<feature type="compositionally biased region" description="Basic and acidic residues" evidence="1">
    <location>
        <begin position="105"/>
        <end position="114"/>
    </location>
</feature>
<reference evidence="2" key="1">
    <citation type="submission" date="2016-11" db="EMBL/GenBank/DDBJ databases">
        <title>The genome sequence of Colletotrichum cuscutae.</title>
        <authorList>
            <person name="Baroncelli R."/>
        </authorList>
    </citation>
    <scope>NUCLEOTIDE SEQUENCE</scope>
    <source>
        <strain evidence="2">IMI 304802</strain>
    </source>
</reference>
<dbReference type="AlphaFoldDB" id="A0AAI9V2M2"/>
<name>A0AAI9V2M2_9PEZI</name>
<evidence type="ECO:0000313" key="2">
    <source>
        <dbReference type="EMBL" id="KAK1467577.1"/>
    </source>
</evidence>
<proteinExistence type="predicted"/>
<evidence type="ECO:0000313" key="3">
    <source>
        <dbReference type="Proteomes" id="UP001239213"/>
    </source>
</evidence>
<organism evidence="2 3">
    <name type="scientific">Colletotrichum cuscutae</name>
    <dbReference type="NCBI Taxonomy" id="1209917"/>
    <lineage>
        <taxon>Eukaryota</taxon>
        <taxon>Fungi</taxon>
        <taxon>Dikarya</taxon>
        <taxon>Ascomycota</taxon>
        <taxon>Pezizomycotina</taxon>
        <taxon>Sordariomycetes</taxon>
        <taxon>Hypocreomycetidae</taxon>
        <taxon>Glomerellales</taxon>
        <taxon>Glomerellaceae</taxon>
        <taxon>Colletotrichum</taxon>
        <taxon>Colletotrichum acutatum species complex</taxon>
    </lineage>
</organism>
<feature type="region of interest" description="Disordered" evidence="1">
    <location>
        <begin position="105"/>
        <end position="124"/>
    </location>
</feature>
<accession>A0AAI9V2M2</accession>
<comment type="caution">
    <text evidence="2">The sequence shown here is derived from an EMBL/GenBank/DDBJ whole genome shotgun (WGS) entry which is preliminary data.</text>
</comment>
<protein>
    <submittedName>
        <fullName evidence="2">Uncharacterized protein</fullName>
    </submittedName>
</protein>
<evidence type="ECO:0000256" key="1">
    <source>
        <dbReference type="SAM" id="MobiDB-lite"/>
    </source>
</evidence>
<gene>
    <name evidence="2" type="ORF">CCUS01_07108</name>
</gene>
<keyword evidence="3" id="KW-1185">Reference proteome</keyword>